<gene>
    <name evidence="2" type="ORF">ACFQPS_08730</name>
</gene>
<dbReference type="RefSeq" id="WP_377358200.1">
    <property type="nucleotide sequence ID" value="NZ_JBHTCM010000010.1"/>
</dbReference>
<dbReference type="EMBL" id="JBHTCM010000010">
    <property type="protein sequence ID" value="MFC7333243.1"/>
    <property type="molecule type" value="Genomic_DNA"/>
</dbReference>
<dbReference type="InterPro" id="IPR011009">
    <property type="entry name" value="Kinase-like_dom_sf"/>
</dbReference>
<name>A0ABW2KTD3_9PROT</name>
<feature type="domain" description="DUF4032" evidence="1">
    <location>
        <begin position="229"/>
        <end position="396"/>
    </location>
</feature>
<comment type="caution">
    <text evidence="2">The sequence shown here is derived from an EMBL/GenBank/DDBJ whole genome shotgun (WGS) entry which is preliminary data.</text>
</comment>
<dbReference type="InterPro" id="IPR025111">
    <property type="entry name" value="DUF4032"/>
</dbReference>
<reference evidence="3" key="1">
    <citation type="journal article" date="2019" name="Int. J. Syst. Evol. Microbiol.">
        <title>The Global Catalogue of Microorganisms (GCM) 10K type strain sequencing project: providing services to taxonomists for standard genome sequencing and annotation.</title>
        <authorList>
            <consortium name="The Broad Institute Genomics Platform"/>
            <consortium name="The Broad Institute Genome Sequencing Center for Infectious Disease"/>
            <person name="Wu L."/>
            <person name="Ma J."/>
        </authorList>
    </citation>
    <scope>NUCLEOTIDE SEQUENCE [LARGE SCALE GENOMIC DNA]</scope>
    <source>
        <strain evidence="3">CGMCC 1.16275</strain>
    </source>
</reference>
<dbReference type="Pfam" id="PF06293">
    <property type="entry name" value="Kdo"/>
    <property type="match status" value="1"/>
</dbReference>
<evidence type="ECO:0000313" key="3">
    <source>
        <dbReference type="Proteomes" id="UP001596456"/>
    </source>
</evidence>
<evidence type="ECO:0000313" key="2">
    <source>
        <dbReference type="EMBL" id="MFC7333243.1"/>
    </source>
</evidence>
<organism evidence="2 3">
    <name type="scientific">Rhodocista pekingensis</name>
    <dbReference type="NCBI Taxonomy" id="201185"/>
    <lineage>
        <taxon>Bacteria</taxon>
        <taxon>Pseudomonadati</taxon>
        <taxon>Pseudomonadota</taxon>
        <taxon>Alphaproteobacteria</taxon>
        <taxon>Rhodospirillales</taxon>
        <taxon>Azospirillaceae</taxon>
        <taxon>Rhodocista</taxon>
    </lineage>
</organism>
<evidence type="ECO:0000259" key="1">
    <source>
        <dbReference type="Pfam" id="PF13224"/>
    </source>
</evidence>
<keyword evidence="3" id="KW-1185">Reference proteome</keyword>
<sequence length="414" mass="46323">MRIKLASADSFGFGVGLPWDRPLADWPADLLVEMPRGISRNVVRFVRGGSGSVFALKELPERVALHEYGLLRQLHERGLPAVEGAGLVTDRTGRDGQPLKTVLVTRYLDRALPYRVLFGSGDPLARGDRLLDALVDLLIRLHLAGFHWGDCSLSNTLFRRDAGRLAAYLVDAETGELRPELSDGMRRYDVELARDNVAGELMDLAAGPGLPADLDPVAVAEELEARYHRLWHELTRDEVFAPGEQHRVQARINALNGFGFDVDELELVTADDGEGLRLVMRPRVVEAGHHRRRLHQLTGLEAEENQSRQLLNDISRYRARLEFLGGRPLSDAAVAHRWLHEVYAAALDSVPDDLRGRLDDPELYFQILEHRWYLSEAAGRDVGTAAALRDYIDTVLRHLPDRPPAAATEPWPEP</sequence>
<accession>A0ABW2KTD3</accession>
<proteinExistence type="predicted"/>
<dbReference type="Pfam" id="PF13224">
    <property type="entry name" value="DUF4032"/>
    <property type="match status" value="1"/>
</dbReference>
<dbReference type="SUPFAM" id="SSF56112">
    <property type="entry name" value="Protein kinase-like (PK-like)"/>
    <property type="match status" value="1"/>
</dbReference>
<dbReference type="Proteomes" id="UP001596456">
    <property type="component" value="Unassembled WGS sequence"/>
</dbReference>
<protein>
    <submittedName>
        <fullName evidence="2">DUF4032 domain-containing protein</fullName>
    </submittedName>
</protein>